<proteinExistence type="predicted"/>
<evidence type="ECO:0000313" key="2">
    <source>
        <dbReference type="Proteomes" id="UP000198906"/>
    </source>
</evidence>
<dbReference type="EMBL" id="FMHU01000001">
    <property type="protein sequence ID" value="SCL19853.1"/>
    <property type="molecule type" value="Genomic_DNA"/>
</dbReference>
<accession>A0A1C6RRM1</accession>
<sequence length="219" mass="24234">MTRKVLSTVHQRHIDALLDQPAVIDAEGLRIGSQYVMFFAEADLMGEHVAHLTEGFSRPDVLEVGLGLGVFAAQLSKREIGSYTAIEPHPAVALAARTRLVEAFDTPMRVHVDPWQLVRLPTSAFDAIMYDTWPPDGHADLDFAEFVANVAIPCLRPGGRFSFFHSGTAISPARRAVLDRHFAEWTAHPHTMPVEQTPPHWTKPSRDFLIPIATKGGAR</sequence>
<keyword evidence="1" id="KW-0808">Transferase</keyword>
<dbReference type="STRING" id="47866.GA0074694_2835"/>
<dbReference type="Gene3D" id="3.40.50.150">
    <property type="entry name" value="Vaccinia Virus protein VP39"/>
    <property type="match status" value="1"/>
</dbReference>
<organism evidence="1 2">
    <name type="scientific">Micromonospora inyonensis</name>
    <dbReference type="NCBI Taxonomy" id="47866"/>
    <lineage>
        <taxon>Bacteria</taxon>
        <taxon>Bacillati</taxon>
        <taxon>Actinomycetota</taxon>
        <taxon>Actinomycetes</taxon>
        <taxon>Micromonosporales</taxon>
        <taxon>Micromonosporaceae</taxon>
        <taxon>Micromonospora</taxon>
    </lineage>
</organism>
<dbReference type="RefSeq" id="WP_091458041.1">
    <property type="nucleotide sequence ID" value="NZ_FMHU01000001.1"/>
</dbReference>
<dbReference type="AlphaFoldDB" id="A0A1C6RRM1"/>
<gene>
    <name evidence="1" type="ORF">GA0074694_2835</name>
</gene>
<dbReference type="CDD" id="cd02440">
    <property type="entry name" value="AdoMet_MTases"/>
    <property type="match status" value="1"/>
</dbReference>
<dbReference type="Proteomes" id="UP000198906">
    <property type="component" value="Unassembled WGS sequence"/>
</dbReference>
<dbReference type="GO" id="GO:0005737">
    <property type="term" value="C:cytoplasm"/>
    <property type="evidence" value="ECO:0007669"/>
    <property type="project" value="TreeGrafter"/>
</dbReference>
<protein>
    <submittedName>
        <fullName evidence="1">Methyltransferase domain-containing protein</fullName>
    </submittedName>
</protein>
<evidence type="ECO:0000313" key="1">
    <source>
        <dbReference type="EMBL" id="SCL19853.1"/>
    </source>
</evidence>
<dbReference type="GO" id="GO:0008757">
    <property type="term" value="F:S-adenosylmethionine-dependent methyltransferase activity"/>
    <property type="evidence" value="ECO:0007669"/>
    <property type="project" value="TreeGrafter"/>
</dbReference>
<dbReference type="InterPro" id="IPR029063">
    <property type="entry name" value="SAM-dependent_MTases_sf"/>
</dbReference>
<keyword evidence="1" id="KW-0489">Methyltransferase</keyword>
<dbReference type="GO" id="GO:0032259">
    <property type="term" value="P:methylation"/>
    <property type="evidence" value="ECO:0007669"/>
    <property type="project" value="UniProtKB-KW"/>
</dbReference>
<reference evidence="2" key="1">
    <citation type="submission" date="2016-06" db="EMBL/GenBank/DDBJ databases">
        <authorList>
            <person name="Varghese N."/>
        </authorList>
    </citation>
    <scope>NUCLEOTIDE SEQUENCE [LARGE SCALE GENOMIC DNA]</scope>
    <source>
        <strain evidence="2">DSM 46123</strain>
    </source>
</reference>
<dbReference type="InterPro" id="IPR051038">
    <property type="entry name" value="RMT2/GAMT_Mtase"/>
</dbReference>
<dbReference type="PANTHER" id="PTHR32379">
    <property type="entry name" value="GUANIDINOACETATE N-METHYLTRANSFERASE"/>
    <property type="match status" value="1"/>
</dbReference>
<dbReference type="SUPFAM" id="SSF53335">
    <property type="entry name" value="S-adenosyl-L-methionine-dependent methyltransferases"/>
    <property type="match status" value="1"/>
</dbReference>
<name>A0A1C6RRM1_9ACTN</name>
<keyword evidence="2" id="KW-1185">Reference proteome</keyword>
<dbReference type="PANTHER" id="PTHR32379:SF1">
    <property type="entry name" value="GUANIDINOACETATE N-METHYLTRANSFERASE"/>
    <property type="match status" value="1"/>
</dbReference>